<evidence type="ECO:0000256" key="2">
    <source>
        <dbReference type="ARBA" id="ARBA00022475"/>
    </source>
</evidence>
<evidence type="ECO:0000256" key="5">
    <source>
        <dbReference type="ARBA" id="ARBA00023136"/>
    </source>
</evidence>
<dbReference type="EMBL" id="JXJQ01000009">
    <property type="protein sequence ID" value="KJY60985.1"/>
    <property type="molecule type" value="Genomic_DNA"/>
</dbReference>
<keyword evidence="2" id="KW-1003">Cell membrane</keyword>
<dbReference type="Pfam" id="PF03631">
    <property type="entry name" value="Virul_fac_BrkB"/>
    <property type="match status" value="1"/>
</dbReference>
<feature type="transmembrane region" description="Helical" evidence="6">
    <location>
        <begin position="230"/>
        <end position="249"/>
    </location>
</feature>
<evidence type="ECO:0000313" key="7">
    <source>
        <dbReference type="EMBL" id="KJY60985.1"/>
    </source>
</evidence>
<dbReference type="STRING" id="1218492.JG30_11750"/>
<evidence type="ECO:0000256" key="4">
    <source>
        <dbReference type="ARBA" id="ARBA00022989"/>
    </source>
</evidence>
<keyword evidence="4 6" id="KW-1133">Transmembrane helix</keyword>
<evidence type="ECO:0000256" key="1">
    <source>
        <dbReference type="ARBA" id="ARBA00004651"/>
    </source>
</evidence>
<proteinExistence type="predicted"/>
<feature type="transmembrane region" description="Helical" evidence="6">
    <location>
        <begin position="156"/>
        <end position="181"/>
    </location>
</feature>
<comment type="subcellular location">
    <subcellularLocation>
        <location evidence="1">Cell membrane</location>
        <topology evidence="1">Multi-pass membrane protein</topology>
    </subcellularLocation>
</comment>
<evidence type="ECO:0000256" key="3">
    <source>
        <dbReference type="ARBA" id="ARBA00022692"/>
    </source>
</evidence>
<comment type="caution">
    <text evidence="7">The sequence shown here is derived from an EMBL/GenBank/DDBJ whole genome shotgun (WGS) entry which is preliminary data.</text>
</comment>
<dbReference type="AlphaFoldDB" id="A0A0F4LR10"/>
<dbReference type="Proteomes" id="UP000033558">
    <property type="component" value="Unassembled WGS sequence"/>
</dbReference>
<reference evidence="7 8" key="1">
    <citation type="submission" date="2015-01" db="EMBL/GenBank/DDBJ databases">
        <title>Comparative genomics of the lactic acid bacteria isolated from the honey bee gut.</title>
        <authorList>
            <person name="Ellegaard K.M."/>
            <person name="Tamarit D."/>
            <person name="Javelind E."/>
            <person name="Olofsson T."/>
            <person name="Andersson S.G."/>
            <person name="Vasquez A."/>
        </authorList>
    </citation>
    <scope>NUCLEOTIDE SEQUENCE [LARGE SCALE GENOMIC DNA]</scope>
    <source>
        <strain evidence="7 8">Bin4</strain>
    </source>
</reference>
<dbReference type="PATRIC" id="fig|1218492.5.peg.1318"/>
<protein>
    <submittedName>
        <fullName evidence="7">Uncharacterized protein</fullName>
    </submittedName>
</protein>
<feature type="transmembrane region" description="Helical" evidence="6">
    <location>
        <begin position="269"/>
        <end position="294"/>
    </location>
</feature>
<dbReference type="OrthoDB" id="9775903at2"/>
<gene>
    <name evidence="7" type="ORF">JG30_11750</name>
</gene>
<dbReference type="RefSeq" id="WP_046317007.1">
    <property type="nucleotide sequence ID" value="NZ_JBHSZT010000010.1"/>
</dbReference>
<feature type="transmembrane region" description="Helical" evidence="6">
    <location>
        <begin position="46"/>
        <end position="68"/>
    </location>
</feature>
<accession>A0A0F4LR10</accession>
<dbReference type="InterPro" id="IPR017039">
    <property type="entry name" value="Virul_fac_BrkB"/>
</dbReference>
<dbReference type="PIRSF" id="PIRSF035875">
    <property type="entry name" value="RNase_BN"/>
    <property type="match status" value="1"/>
</dbReference>
<name>A0A0F4LR10_9LACO</name>
<dbReference type="PANTHER" id="PTHR30213">
    <property type="entry name" value="INNER MEMBRANE PROTEIN YHJD"/>
    <property type="match status" value="1"/>
</dbReference>
<evidence type="ECO:0000256" key="6">
    <source>
        <dbReference type="SAM" id="Phobius"/>
    </source>
</evidence>
<feature type="transmembrane region" description="Helical" evidence="6">
    <location>
        <begin position="106"/>
        <end position="125"/>
    </location>
</feature>
<sequence>MTDFKPTRPQPLVSSSNKWTTKVVLFVQLVLQKIKNGNLSLSSKAIVYYGILSFFPLISLIGSVIPWLHLDVKAVLGYLETIIPTQLQPLIQPLIVKLLTRSNGGLLSFGILGTLWSSSGVVNILKQSVNDVYGLNKQTLYVKTSWVNALITRFTAIILTAAFILLTISGMVIFIAGQQILLWLQPYVSWGPEIIQEFIRWKWPVSLTMLFLLMSLAYLLLSSSHSPLRYVWPGALLSTMVFLILAQVFSLYLKYFGYRWNSYGTLGTFFILIIWLNLVGNVFMIGAALNAAVLEAWTGSIQHSARFHRFLNKRSQSGS</sequence>
<feature type="transmembrane region" description="Helical" evidence="6">
    <location>
        <begin position="201"/>
        <end position="221"/>
    </location>
</feature>
<keyword evidence="3 6" id="KW-0812">Transmembrane</keyword>
<keyword evidence="8" id="KW-1185">Reference proteome</keyword>
<keyword evidence="5 6" id="KW-0472">Membrane</keyword>
<dbReference type="PANTHER" id="PTHR30213:SF0">
    <property type="entry name" value="UPF0761 MEMBRANE PROTEIN YIHY"/>
    <property type="match status" value="1"/>
</dbReference>
<dbReference type="GO" id="GO:0005886">
    <property type="term" value="C:plasma membrane"/>
    <property type="evidence" value="ECO:0007669"/>
    <property type="project" value="UniProtKB-SubCell"/>
</dbReference>
<organism evidence="7 8">
    <name type="scientific">Bombilactobacillus mellifer</name>
    <dbReference type="NCBI Taxonomy" id="1218492"/>
    <lineage>
        <taxon>Bacteria</taxon>
        <taxon>Bacillati</taxon>
        <taxon>Bacillota</taxon>
        <taxon>Bacilli</taxon>
        <taxon>Lactobacillales</taxon>
        <taxon>Lactobacillaceae</taxon>
        <taxon>Bombilactobacillus</taxon>
    </lineage>
</organism>
<dbReference type="HOGENOM" id="CLU_045539_4_0_9"/>
<evidence type="ECO:0000313" key="8">
    <source>
        <dbReference type="Proteomes" id="UP000033558"/>
    </source>
</evidence>